<sequence>MLQHRALFAGAVSVTPVLDVVNGGWRVATAKVFSSIASGYRIFMKVGPTVSLLDYDEVQEISGGGQRHVLFNTPVEGQTYSFIAVALQDLETSLPSIIKSFTENETILFSRSIPGAFNFTVPQDIYVLNCHLIVAAGGPGGGGGGGANDFITGTSGGGGLGGIE</sequence>
<reference evidence="1 2" key="1">
    <citation type="submission" date="2017-07" db="EMBL/GenBank/DDBJ databases">
        <title>Leptospira spp. isolated from tropical soils.</title>
        <authorList>
            <person name="Thibeaux R."/>
            <person name="Iraola G."/>
            <person name="Ferres I."/>
            <person name="Bierque E."/>
            <person name="Girault D."/>
            <person name="Soupe-Gilbert M.-E."/>
            <person name="Picardeau M."/>
            <person name="Goarant C."/>
        </authorList>
    </citation>
    <scope>NUCLEOTIDE SEQUENCE [LARGE SCALE GENOMIC DNA]</scope>
    <source>
        <strain evidence="1 2">MCA1-C-A1</strain>
    </source>
</reference>
<proteinExistence type="predicted"/>
<keyword evidence="2" id="KW-1185">Reference proteome</keyword>
<protein>
    <submittedName>
        <fullName evidence="1">Uncharacterized protein</fullName>
    </submittedName>
</protein>
<accession>A0A2M9X9M1</accession>
<gene>
    <name evidence="1" type="ORF">CH357_15040</name>
</gene>
<evidence type="ECO:0000313" key="1">
    <source>
        <dbReference type="EMBL" id="PJZ24393.1"/>
    </source>
</evidence>
<dbReference type="Proteomes" id="UP000232196">
    <property type="component" value="Unassembled WGS sequence"/>
</dbReference>
<organism evidence="1 2">
    <name type="scientific">Leptospira hartskeerlii</name>
    <dbReference type="NCBI Taxonomy" id="2023177"/>
    <lineage>
        <taxon>Bacteria</taxon>
        <taxon>Pseudomonadati</taxon>
        <taxon>Spirochaetota</taxon>
        <taxon>Spirochaetia</taxon>
        <taxon>Leptospirales</taxon>
        <taxon>Leptospiraceae</taxon>
        <taxon>Leptospira</taxon>
    </lineage>
</organism>
<evidence type="ECO:0000313" key="2">
    <source>
        <dbReference type="Proteomes" id="UP000232196"/>
    </source>
</evidence>
<comment type="caution">
    <text evidence="1">The sequence shown here is derived from an EMBL/GenBank/DDBJ whole genome shotgun (WGS) entry which is preliminary data.</text>
</comment>
<dbReference type="RefSeq" id="WP_207766709.1">
    <property type="nucleotide sequence ID" value="NZ_NPDN01000008.1"/>
</dbReference>
<dbReference type="EMBL" id="NPDN01000008">
    <property type="protein sequence ID" value="PJZ24393.1"/>
    <property type="molecule type" value="Genomic_DNA"/>
</dbReference>
<feature type="non-terminal residue" evidence="1">
    <location>
        <position position="164"/>
    </location>
</feature>
<name>A0A2M9X9M1_9LEPT</name>
<dbReference type="AlphaFoldDB" id="A0A2M9X9M1"/>